<protein>
    <submittedName>
        <fullName evidence="1">Uncharacterized protein</fullName>
    </submittedName>
</protein>
<reference evidence="1 2" key="1">
    <citation type="submission" date="2007-04" db="EMBL/GenBank/DDBJ databases">
        <authorList>
            <person name="Fulton L."/>
            <person name="Clifton S."/>
            <person name="Fulton B."/>
            <person name="Xu J."/>
            <person name="Minx P."/>
            <person name="Pepin K.H."/>
            <person name="Johnson M."/>
            <person name="Thiruvilangam P."/>
            <person name="Bhonagiri V."/>
            <person name="Nash W.E."/>
            <person name="Mardis E.R."/>
            <person name="Wilson R.K."/>
        </authorList>
    </citation>
    <scope>NUCLEOTIDE SEQUENCE [LARGE SCALE GENOMIC DNA]</scope>
    <source>
        <strain evidence="1 2">ATCC 29149</strain>
    </source>
</reference>
<dbReference type="AlphaFoldDB" id="A7AZW3"/>
<evidence type="ECO:0000313" key="1">
    <source>
        <dbReference type="EMBL" id="EDN78788.1"/>
    </source>
</evidence>
<dbReference type="PaxDb" id="411470-RUMGNA_00836"/>
<name>A7AZW3_MEDG7</name>
<dbReference type="EMBL" id="AAYG02000007">
    <property type="protein sequence ID" value="EDN78788.1"/>
    <property type="molecule type" value="Genomic_DNA"/>
</dbReference>
<comment type="caution">
    <text evidence="1">The sequence shown here is derived from an EMBL/GenBank/DDBJ whole genome shotgun (WGS) entry which is preliminary data.</text>
</comment>
<reference evidence="1 2" key="2">
    <citation type="submission" date="2007-06" db="EMBL/GenBank/DDBJ databases">
        <title>Draft genome sequence of Ruminococcus gnavus (ATCC 29149).</title>
        <authorList>
            <person name="Sudarsanam P."/>
            <person name="Ley R."/>
            <person name="Guruge J."/>
            <person name="Turnbaugh P.J."/>
            <person name="Mahowald M."/>
            <person name="Liep D."/>
            <person name="Gordon J."/>
        </authorList>
    </citation>
    <scope>NUCLEOTIDE SEQUENCE [LARGE SCALE GENOMIC DNA]</scope>
    <source>
        <strain evidence="1 2">ATCC 29149</strain>
    </source>
</reference>
<organism evidence="1 2">
    <name type="scientific">Mediterraneibacter gnavus (strain ATCC 29149 / DSM 114966 / JCM 6515 / VPI C7-9)</name>
    <name type="common">Ruminococcus gnavus</name>
    <dbReference type="NCBI Taxonomy" id="411470"/>
    <lineage>
        <taxon>Bacteria</taxon>
        <taxon>Bacillati</taxon>
        <taxon>Bacillota</taxon>
        <taxon>Clostridia</taxon>
        <taxon>Lachnospirales</taxon>
        <taxon>Lachnospiraceae</taxon>
        <taxon>Mediterraneibacter</taxon>
    </lineage>
</organism>
<gene>
    <name evidence="1" type="ORF">RUMGNA_00836</name>
</gene>
<sequence length="45" mass="5085">MASSFCISIQNLLLFFFQEISPSENSCLLDLKSMNFLKGQAFACF</sequence>
<evidence type="ECO:0000313" key="2">
    <source>
        <dbReference type="Proteomes" id="UP000004410"/>
    </source>
</evidence>
<dbReference type="Proteomes" id="UP000004410">
    <property type="component" value="Unassembled WGS sequence"/>
</dbReference>
<proteinExistence type="predicted"/>
<accession>A7AZW3</accession>